<dbReference type="STRING" id="1349767.GJA_1787"/>
<accession>W0V4Z6</accession>
<dbReference type="AlphaFoldDB" id="W0V4Z6"/>
<keyword evidence="1" id="KW-0812">Transmembrane</keyword>
<dbReference type="OrthoDB" id="8750208at2"/>
<dbReference type="RefSeq" id="WP_038490896.1">
    <property type="nucleotide sequence ID" value="NZ_BCTH01000004.1"/>
</dbReference>
<feature type="transmembrane region" description="Helical" evidence="1">
    <location>
        <begin position="422"/>
        <end position="439"/>
    </location>
</feature>
<reference evidence="2 3" key="1">
    <citation type="journal article" date="2015" name="Genome Announc.">
        <title>Genome Sequence of Mushroom Soft-Rot Pathogen Janthinobacterium agaricidamnosum.</title>
        <authorList>
            <person name="Graupner K."/>
            <person name="Lackner G."/>
            <person name="Hertweck C."/>
        </authorList>
    </citation>
    <scope>NUCLEOTIDE SEQUENCE [LARGE SCALE GENOMIC DNA]</scope>
    <source>
        <strain evidence="3">NBRC 102515 / DSM 9628</strain>
    </source>
</reference>
<keyword evidence="3" id="KW-1185">Reference proteome</keyword>
<feature type="transmembrane region" description="Helical" evidence="1">
    <location>
        <begin position="339"/>
        <end position="359"/>
    </location>
</feature>
<protein>
    <submittedName>
        <fullName evidence="2">Putative membrane protein</fullName>
    </submittedName>
</protein>
<evidence type="ECO:0000313" key="2">
    <source>
        <dbReference type="EMBL" id="CDG82423.1"/>
    </source>
</evidence>
<dbReference type="KEGG" id="jag:GJA_1787"/>
<gene>
    <name evidence="2" type="ORF">GJA_1787</name>
</gene>
<feature type="transmembrane region" description="Helical" evidence="1">
    <location>
        <begin position="18"/>
        <end position="35"/>
    </location>
</feature>
<dbReference type="eggNOG" id="ENOG5032ZF2">
    <property type="taxonomic scope" value="Bacteria"/>
</dbReference>
<feature type="transmembrane region" description="Helical" evidence="1">
    <location>
        <begin position="477"/>
        <end position="495"/>
    </location>
</feature>
<name>W0V4Z6_9BURK</name>
<evidence type="ECO:0000313" key="3">
    <source>
        <dbReference type="Proteomes" id="UP000027604"/>
    </source>
</evidence>
<proteinExistence type="predicted"/>
<dbReference type="EMBL" id="HG322949">
    <property type="protein sequence ID" value="CDG82423.1"/>
    <property type="molecule type" value="Genomic_DNA"/>
</dbReference>
<dbReference type="HOGENOM" id="CLU_508790_0_0_4"/>
<feature type="transmembrane region" description="Helical" evidence="1">
    <location>
        <begin position="393"/>
        <end position="415"/>
    </location>
</feature>
<dbReference type="PATRIC" id="fig|1349767.4.peg.3562"/>
<keyword evidence="1" id="KW-0472">Membrane</keyword>
<keyword evidence="1" id="KW-1133">Transmembrane helix</keyword>
<evidence type="ECO:0000256" key="1">
    <source>
        <dbReference type="SAM" id="Phobius"/>
    </source>
</evidence>
<dbReference type="Proteomes" id="UP000027604">
    <property type="component" value="Chromosome I"/>
</dbReference>
<sequence>MAFHFWTLHDLRSPAAKATYLGLFIIGLGISRLAFDSPQRDPLDRAGALALAACFPPLEIGVNSAVTLLPVPPPVDVVQGNKTLLTENPPSARLLKVVAAGPLILDIPGASLPAAGQLLPLSGKPLLLSKARGNVEFRVEGALLLRRGGVNFLLQSIEPLRFGPADDVIYEIESDARAQIIQSGDVRQAMVPAGTVLGSLALGSGQALATLQPVSVSYWVADTPPTLMPVRVSGQPGLADIAIEANQSGINFSAQGVTIAACVLRDRGASWAASRDLNWLRAGVAQTAPGVPGSARVMVALPSNVLPVAYEFSAPLRVAVASSDGRYIALGGFHAIGRLYAALGATCLTGMMLGGVMYARGQRLKARLDGPPRWFSGMFIGADGEPSLSLMQIFVWTSITMWGFFYVFIVAGNLLTMATEMMGLLGIAGAGSVLARWIATGTGVANTPACAVTAVLPPQSSGDSFWRMLSTNGTFDLLKFQLFAFTVVISMYVIWRIADAAAFPVLDSNTLLLMGVSQGVYVSGKLAAGTSPPKI</sequence>
<organism evidence="2 3">
    <name type="scientific">Janthinobacterium agaricidamnosum NBRC 102515 = DSM 9628</name>
    <dbReference type="NCBI Taxonomy" id="1349767"/>
    <lineage>
        <taxon>Bacteria</taxon>
        <taxon>Pseudomonadati</taxon>
        <taxon>Pseudomonadota</taxon>
        <taxon>Betaproteobacteria</taxon>
        <taxon>Burkholderiales</taxon>
        <taxon>Oxalobacteraceae</taxon>
        <taxon>Janthinobacterium</taxon>
    </lineage>
</organism>